<name>A0A9P7FJF5_9AGAM</name>
<dbReference type="EMBL" id="JABBWM010000002">
    <property type="protein sequence ID" value="KAG2119726.1"/>
    <property type="molecule type" value="Genomic_DNA"/>
</dbReference>
<sequence length="141" mass="16109">MILPIVWSAKLLAWGLADMATFWYNPTALLILAALPFIDLEKFQDSHKTQVLSKLYDGRVLPSLLYLRRQVRLTLKGKRVQQGSSSRRRRCYWLANAKRGKAQSSVILGGMAPKRCHAEPKRYRVRELGGQWIDASGWLAL</sequence>
<dbReference type="RefSeq" id="XP_041299552.1">
    <property type="nucleotide sequence ID" value="XM_041433218.1"/>
</dbReference>
<proteinExistence type="predicted"/>
<keyword evidence="2" id="KW-1185">Reference proteome</keyword>
<organism evidence="1 2">
    <name type="scientific">Suillus discolor</name>
    <dbReference type="NCBI Taxonomy" id="1912936"/>
    <lineage>
        <taxon>Eukaryota</taxon>
        <taxon>Fungi</taxon>
        <taxon>Dikarya</taxon>
        <taxon>Basidiomycota</taxon>
        <taxon>Agaricomycotina</taxon>
        <taxon>Agaricomycetes</taxon>
        <taxon>Agaricomycetidae</taxon>
        <taxon>Boletales</taxon>
        <taxon>Suillineae</taxon>
        <taxon>Suillaceae</taxon>
        <taxon>Suillus</taxon>
    </lineage>
</organism>
<accession>A0A9P7FJF5</accession>
<gene>
    <name evidence="1" type="ORF">F5147DRAFT_647618</name>
</gene>
<dbReference type="GeneID" id="64695477"/>
<dbReference type="Proteomes" id="UP000823399">
    <property type="component" value="Unassembled WGS sequence"/>
</dbReference>
<dbReference type="AlphaFoldDB" id="A0A9P7FJF5"/>
<evidence type="ECO:0000313" key="1">
    <source>
        <dbReference type="EMBL" id="KAG2119726.1"/>
    </source>
</evidence>
<reference evidence="1" key="1">
    <citation type="journal article" date="2020" name="New Phytol.">
        <title>Comparative genomics reveals dynamic genome evolution in host specialist ectomycorrhizal fungi.</title>
        <authorList>
            <person name="Lofgren L.A."/>
            <person name="Nguyen N.H."/>
            <person name="Vilgalys R."/>
            <person name="Ruytinx J."/>
            <person name="Liao H.L."/>
            <person name="Branco S."/>
            <person name="Kuo A."/>
            <person name="LaButti K."/>
            <person name="Lipzen A."/>
            <person name="Andreopoulos W."/>
            <person name="Pangilinan J."/>
            <person name="Riley R."/>
            <person name="Hundley H."/>
            <person name="Na H."/>
            <person name="Barry K."/>
            <person name="Grigoriev I.V."/>
            <person name="Stajich J.E."/>
            <person name="Kennedy P.G."/>
        </authorList>
    </citation>
    <scope>NUCLEOTIDE SEQUENCE</scope>
    <source>
        <strain evidence="1">FC423</strain>
    </source>
</reference>
<protein>
    <submittedName>
        <fullName evidence="1">Uncharacterized protein</fullName>
    </submittedName>
</protein>
<evidence type="ECO:0000313" key="2">
    <source>
        <dbReference type="Proteomes" id="UP000823399"/>
    </source>
</evidence>
<comment type="caution">
    <text evidence="1">The sequence shown here is derived from an EMBL/GenBank/DDBJ whole genome shotgun (WGS) entry which is preliminary data.</text>
</comment>